<comment type="caution">
    <text evidence="1">The sequence shown here is derived from an EMBL/GenBank/DDBJ whole genome shotgun (WGS) entry which is preliminary data.</text>
</comment>
<dbReference type="AlphaFoldDB" id="A0A9N9NLH3"/>
<dbReference type="Proteomes" id="UP000789759">
    <property type="component" value="Unassembled WGS sequence"/>
</dbReference>
<evidence type="ECO:0000313" key="1">
    <source>
        <dbReference type="EMBL" id="CAG8742884.1"/>
    </source>
</evidence>
<gene>
    <name evidence="1" type="ORF">CPELLU_LOCUS14188</name>
</gene>
<dbReference type="EMBL" id="CAJVQA010016412">
    <property type="protein sequence ID" value="CAG8742884.1"/>
    <property type="molecule type" value="Genomic_DNA"/>
</dbReference>
<accession>A0A9N9NLH3</accession>
<protein>
    <submittedName>
        <fullName evidence="1">20903_t:CDS:1</fullName>
    </submittedName>
</protein>
<organism evidence="1 2">
    <name type="scientific">Cetraspora pellucida</name>
    <dbReference type="NCBI Taxonomy" id="1433469"/>
    <lineage>
        <taxon>Eukaryota</taxon>
        <taxon>Fungi</taxon>
        <taxon>Fungi incertae sedis</taxon>
        <taxon>Mucoromycota</taxon>
        <taxon>Glomeromycotina</taxon>
        <taxon>Glomeromycetes</taxon>
        <taxon>Diversisporales</taxon>
        <taxon>Gigasporaceae</taxon>
        <taxon>Cetraspora</taxon>
    </lineage>
</organism>
<sequence length="144" mass="16854">MSSNRVEPFFTSCILSDIQKHIKISKLMFFTNLKNWSKSRVRNGFKWTKQNFERVDLTQLIGWNAFFEILFDPFLLIGLNKDDGSFKLTQRYLLGVLILTLRERAEVRNCAWTSPEGMTNTLEMDEFQSCNYFTTSIEAIFAKA</sequence>
<keyword evidence="2" id="KW-1185">Reference proteome</keyword>
<reference evidence="1" key="1">
    <citation type="submission" date="2021-06" db="EMBL/GenBank/DDBJ databases">
        <authorList>
            <person name="Kallberg Y."/>
            <person name="Tangrot J."/>
            <person name="Rosling A."/>
        </authorList>
    </citation>
    <scope>NUCLEOTIDE SEQUENCE</scope>
    <source>
        <strain evidence="1">FL966</strain>
    </source>
</reference>
<name>A0A9N9NLH3_9GLOM</name>
<evidence type="ECO:0000313" key="2">
    <source>
        <dbReference type="Proteomes" id="UP000789759"/>
    </source>
</evidence>
<proteinExistence type="predicted"/>